<feature type="region of interest" description="Disordered" evidence="6">
    <location>
        <begin position="1607"/>
        <end position="1639"/>
    </location>
</feature>
<feature type="region of interest" description="Disordered" evidence="6">
    <location>
        <begin position="1013"/>
        <end position="1095"/>
    </location>
</feature>
<dbReference type="PROSITE" id="PS00479">
    <property type="entry name" value="ZF_DAG_PE_1"/>
    <property type="match status" value="1"/>
</dbReference>
<evidence type="ECO:0000256" key="2">
    <source>
        <dbReference type="ARBA" id="ARBA00022490"/>
    </source>
</evidence>
<evidence type="ECO:0000259" key="8">
    <source>
        <dbReference type="PROSITE" id="PS50010"/>
    </source>
</evidence>
<dbReference type="Gene3D" id="1.20.900.10">
    <property type="entry name" value="Dbl homology (DH) domain"/>
    <property type="match status" value="1"/>
</dbReference>
<keyword evidence="5" id="KW-0175">Coiled coil</keyword>
<sequence>MQSKQNHLITMIEDSADNKTELIFVGDLTTTTAASNLPSTSSPSSPTSTTTITNSLRSSFATTKINKNIPQQQQPQRIGSKNFQSNNLLSSSYSYRLPKKKNKKVKNHSSVQASDYGKIKKNSSLNFSQFNQTDNRAENQFLKDNLLLQNEMNTNENHSFNESISQNNINNNSMNDLILNQSVSPENFSNDSNISSYTVIDDTQGFTKRTVIIHKDSRGYGMRISGDNPVYIQHVNEEGAAYKAGVRAEDRIIKVNGTLVTRLGHAEVVRMIQSCGSFVGLTLLSRNQNIMSTVNTVSAGPTSTIESQRFTTSSPSISPTPSSANLLNPMTNSNSTSNLNFNPIYPMHAVASNNSVRITGPQPVPESTQQRYHENQIRTLQEMISNEWRHLEEKKLMRAPQQELDRCQKRINEMRSKLEVHQSTIGSSNQSHSRQQSFENDQQTFLDSKQSSDNGNSNASSLNALGIMTMDDDVDQETDNCTQPYEYIEDSDLSNLDITSVMSRNSANSSAIKSSSTTMKEKIRRDSKLFALSTPTSQVPVLPTKAWFNLHLDSLRLCRYLIQQKSVSPNELLFYVLTRTVFPKIVTSLSLNNKAHIIQRWAYQIIATFIIKESPLFMLEFSQEHLEKFDRNLNGLISANPAVTDIIASPFEPFWKSIHEIVRKQWEEFMTITQRQRPSSSANSSSSWLQTSPKNDLQTIIELLLTNHFNIGTPSNSSGGSTSIQAKVDLRDIDSILDGFVQHVKSNQSEATMLALISSLLAIGHYIFDITTSKHCLLLEFGNGPSLSSTLSNNPLSVSASLNPVLKLSSEASNTKKAGSKRNSMIPIGSKPFSVASGALGSSLDSSPSLLSSISASKTSQTTAGIIEERSHYFVPVAEMNHIIFCTSCMLPLWGDPYTLKCTKCLMHSHLWCRKVAAANNICNDVQCVQSSFQSSQSGKSSYPNRRVKSEKKSVFEKITGKKVSKRSETFNLFSGPSLRTSSCSSSTSSSDSVSSLISSSDEDEAILPNFMNFDNDSQQKEPHNSDLNPSIEYNRNPPVVRSGSFVQRRKKKSSTSLGSPRKRSDPALTSKQISTISNAANSNPSSLSSARSSGTLMNSASIGAHDCTIKPLTGQRAKQMTASDSSLISTTSACRDHSNIYNDSSLFSADTPIKIENSSSRRTTRYRNTNDSAIQMDGSSEDDLNAIQTEKSDNSNETDQNVPVSFPIPPSPSSQAPPLPPRPDSQTEKRRQIQMEIMQTEEEHHEVLRYVRRIYQKPLKKEKFFTGEQIEIIFGNIKELRKIHRNISHRLNTANNKIHLQSMSVDAYHFEEAIFEIFCGRLGMELEQQASIFCVNRKIRNGIELWNQRKKDARLKGWVDSESRSRSMPDNPFARLGLDDLLSRVFQRPLRYPLLFERLLKATPKDSQGFKWLEQALNSCRKSGERINEATKKAELRFRLNEIIKKTDFSFNPSLVEISDHELLHDGPLVWRITKQKLIDVLLILTNQIILVLTRDSNDRYIVKTHSNPTTKHGHRPDIKMDDLLMRDVATDPTAFFLVSKNQDIIYEFAAPTSNERNKWKDVITSAIEQYTRNKDNKTEQFVNTTKTSLKSRSLTVGDFKNVPVDLETAPPPPPLPPPSILNRPLPKLPSNSSPPPIPAPLIPPSSSFVNRPLPKIPTESVVSNQINQEKYDGSIQYVSAKDCHPSTIEMVPFSQVRISHNPRVSLPNKPDDFKEINENLQNLIQERRRTGSVNYQDLEREIREMSMVYDVAKHESDSKEILSHLVTDMFKKATEWSYKLVENDESAKQELSERVRNSVESFVKSFIDSNFILQLPGEGENSQIASSLCRTPVIEPIINQTNSITNSLNKSIHIANIDSVIKISDNHDQSELETTEVNEKINPDPEAQSCEDSGLKMIENALSEIIISQSAERIQAEVDLSENPQSSLPVISQKDKSENNLCSVAISSQSSELSPINSSELSENPGPSDSVPFDSNLSNQTYLI</sequence>
<reference evidence="12" key="3">
    <citation type="submission" date="2022-06" db="UniProtKB">
        <authorList>
            <consortium name="EnsemblMetazoa"/>
        </authorList>
    </citation>
    <scope>IDENTIFICATION</scope>
</reference>
<dbReference type="PROSITE" id="PS50106">
    <property type="entry name" value="PDZ"/>
    <property type="match status" value="1"/>
</dbReference>
<dbReference type="SUPFAM" id="SSF50156">
    <property type="entry name" value="PDZ domain-like"/>
    <property type="match status" value="1"/>
</dbReference>
<feature type="region of interest" description="Disordered" evidence="6">
    <location>
        <begin position="1159"/>
        <end position="1232"/>
    </location>
</feature>
<feature type="region of interest" description="Disordered" evidence="6">
    <location>
        <begin position="977"/>
        <end position="998"/>
    </location>
</feature>
<feature type="domain" description="PH" evidence="7">
    <location>
        <begin position="1463"/>
        <end position="1570"/>
    </location>
</feature>
<dbReference type="InterPro" id="IPR036034">
    <property type="entry name" value="PDZ_sf"/>
</dbReference>
<evidence type="ECO:0000256" key="1">
    <source>
        <dbReference type="ARBA" id="ARBA00004496"/>
    </source>
</evidence>
<dbReference type="SMART" id="SM00325">
    <property type="entry name" value="RhoGEF"/>
    <property type="match status" value="1"/>
</dbReference>
<evidence type="ECO:0000256" key="5">
    <source>
        <dbReference type="ARBA" id="ARBA00023054"/>
    </source>
</evidence>
<dbReference type="Gene3D" id="1.10.167.10">
    <property type="entry name" value="Regulator of G-protein Signalling 4, domain 2"/>
    <property type="match status" value="1"/>
</dbReference>
<proteinExistence type="predicted"/>
<feature type="compositionally biased region" description="Low complexity" evidence="6">
    <location>
        <begin position="311"/>
        <end position="327"/>
    </location>
</feature>
<feature type="domain" description="Phorbol-ester/DAG-type" evidence="9">
    <location>
        <begin position="871"/>
        <end position="923"/>
    </location>
</feature>
<feature type="compositionally biased region" description="Low complexity" evidence="6">
    <location>
        <begin position="1075"/>
        <end position="1094"/>
    </location>
</feature>
<keyword evidence="4" id="KW-0344">Guanine-nucleotide releasing factor</keyword>
<dbReference type="InterPro" id="IPR035899">
    <property type="entry name" value="DBL_dom_sf"/>
</dbReference>
<evidence type="ECO:0000313" key="11">
    <source>
        <dbReference type="EMBL" id="KAF7496508.1"/>
    </source>
</evidence>
<feature type="domain" description="DH" evidence="8">
    <location>
        <begin position="1230"/>
        <end position="1431"/>
    </location>
</feature>
<dbReference type="InterPro" id="IPR001849">
    <property type="entry name" value="PH_domain"/>
</dbReference>
<feature type="region of interest" description="Disordered" evidence="6">
    <location>
        <begin position="33"/>
        <end position="52"/>
    </location>
</feature>
<dbReference type="CDD" id="cd00160">
    <property type="entry name" value="RhoGEF"/>
    <property type="match status" value="1"/>
</dbReference>
<feature type="region of interest" description="Disordered" evidence="6">
    <location>
        <begin position="95"/>
        <end position="117"/>
    </location>
</feature>
<dbReference type="SUPFAM" id="SSF48065">
    <property type="entry name" value="DBL homology domain (DH-domain)"/>
    <property type="match status" value="1"/>
</dbReference>
<dbReference type="InterPro" id="IPR041020">
    <property type="entry name" value="PH_16"/>
</dbReference>
<feature type="compositionally biased region" description="Pro residues" evidence="6">
    <location>
        <begin position="1611"/>
        <end position="1621"/>
    </location>
</feature>
<keyword evidence="3" id="KW-0597">Phosphoprotein</keyword>
<dbReference type="EMBL" id="WVUK01000005">
    <property type="protein sequence ID" value="KAF7496508.1"/>
    <property type="molecule type" value="Genomic_DNA"/>
</dbReference>
<feature type="compositionally biased region" description="Basic residues" evidence="6">
    <location>
        <begin position="97"/>
        <end position="107"/>
    </location>
</feature>
<evidence type="ECO:0000313" key="12">
    <source>
        <dbReference type="EnsemblMetazoa" id="KAF7496508.1"/>
    </source>
</evidence>
<dbReference type="GO" id="GO:0005737">
    <property type="term" value="C:cytoplasm"/>
    <property type="evidence" value="ECO:0007669"/>
    <property type="project" value="UniProtKB-SubCell"/>
</dbReference>
<name>A0A834RKW7_SARSC</name>
<dbReference type="Pfam" id="PF17838">
    <property type="entry name" value="PH_16"/>
    <property type="match status" value="1"/>
</dbReference>
<dbReference type="Pfam" id="PF00621">
    <property type="entry name" value="RhoGEF"/>
    <property type="match status" value="1"/>
</dbReference>
<protein>
    <submittedName>
        <fullName evidence="11">Rho guanine nucleotide exchange factor 12</fullName>
    </submittedName>
</protein>
<gene>
    <name evidence="11" type="ORF">SSS_1956</name>
</gene>
<dbReference type="InterPro" id="IPR044926">
    <property type="entry name" value="RGS_subdomain_2"/>
</dbReference>
<dbReference type="PANTHER" id="PTHR45872:SF2">
    <property type="entry name" value="RHO GUANINE NUCLEOTIDE EXCHANGE FACTOR 2, ISOFORM D"/>
    <property type="match status" value="1"/>
</dbReference>
<feature type="domain" description="PDZ" evidence="10">
    <location>
        <begin position="210"/>
        <end position="287"/>
    </location>
</feature>
<dbReference type="InterPro" id="IPR011993">
    <property type="entry name" value="PH-like_dom_sf"/>
</dbReference>
<dbReference type="SMART" id="SM00233">
    <property type="entry name" value="PH"/>
    <property type="match status" value="1"/>
</dbReference>
<feature type="region of interest" description="Disordered" evidence="6">
    <location>
        <begin position="1951"/>
        <end position="1986"/>
    </location>
</feature>
<reference evidence="11" key="2">
    <citation type="submission" date="2020-01" db="EMBL/GenBank/DDBJ databases">
        <authorList>
            <person name="Korhonen P.K.K."/>
            <person name="Guangxu M.G."/>
            <person name="Wang T.W."/>
            <person name="Stroehlein A.J.S."/>
            <person name="Young N.D."/>
            <person name="Ang C.-S.A."/>
            <person name="Fernando D.W.F."/>
            <person name="Lu H.L."/>
            <person name="Taylor S.T."/>
            <person name="Ehtesham M.E.M."/>
            <person name="Najaraj S.H.N."/>
            <person name="Harsha G.H.G."/>
            <person name="Madugundu A.M."/>
            <person name="Renuse S.R."/>
            <person name="Holt D.H."/>
            <person name="Pandey A.P."/>
            <person name="Papenfuss A.P."/>
            <person name="Gasser R.B.G."/>
            <person name="Fischer K.F."/>
        </authorList>
    </citation>
    <scope>NUCLEOTIDE SEQUENCE</scope>
    <source>
        <strain evidence="11">SSS_KF_BRIS2020</strain>
    </source>
</reference>
<dbReference type="PROSITE" id="PS50010">
    <property type="entry name" value="DH_2"/>
    <property type="match status" value="1"/>
</dbReference>
<feature type="compositionally biased region" description="Low complexity" evidence="6">
    <location>
        <begin position="1159"/>
        <end position="1171"/>
    </location>
</feature>
<feature type="compositionally biased region" description="Pro residues" evidence="6">
    <location>
        <begin position="1207"/>
        <end position="1224"/>
    </location>
</feature>
<feature type="compositionally biased region" description="Low complexity" evidence="6">
    <location>
        <begin position="1622"/>
        <end position="1633"/>
    </location>
</feature>
<feature type="region of interest" description="Disordered" evidence="6">
    <location>
        <begin position="1870"/>
        <end position="1892"/>
    </location>
</feature>
<dbReference type="OrthoDB" id="2272012at2759"/>
<dbReference type="GO" id="GO:0005085">
    <property type="term" value="F:guanyl-nucleotide exchange factor activity"/>
    <property type="evidence" value="ECO:0007669"/>
    <property type="project" value="UniProtKB-KW"/>
</dbReference>
<evidence type="ECO:0000256" key="4">
    <source>
        <dbReference type="ARBA" id="ARBA00022658"/>
    </source>
</evidence>
<dbReference type="SMART" id="SM00228">
    <property type="entry name" value="PDZ"/>
    <property type="match status" value="1"/>
</dbReference>
<feature type="compositionally biased region" description="Polar residues" evidence="6">
    <location>
        <begin position="421"/>
        <end position="449"/>
    </location>
</feature>
<dbReference type="Gene3D" id="2.30.29.30">
    <property type="entry name" value="Pleckstrin-homology domain (PH domain)/Phosphotyrosine-binding domain (PTB)"/>
    <property type="match status" value="1"/>
</dbReference>
<feature type="region of interest" description="Disordered" evidence="6">
    <location>
        <begin position="308"/>
        <end position="327"/>
    </location>
</feature>
<keyword evidence="13" id="KW-1185">Reference proteome</keyword>
<dbReference type="Pfam" id="PF00595">
    <property type="entry name" value="PDZ"/>
    <property type="match status" value="1"/>
</dbReference>
<keyword evidence="2" id="KW-0963">Cytoplasm</keyword>
<dbReference type="PROSITE" id="PS50003">
    <property type="entry name" value="PH_DOMAIN"/>
    <property type="match status" value="1"/>
</dbReference>
<dbReference type="SUPFAM" id="SSF50729">
    <property type="entry name" value="PH domain-like"/>
    <property type="match status" value="1"/>
</dbReference>
<comment type="subcellular location">
    <subcellularLocation>
        <location evidence="1">Cytoplasm</location>
    </subcellularLocation>
</comment>
<dbReference type="PANTHER" id="PTHR45872">
    <property type="entry name" value="RHO GUANINE NUCLEOTIDE EXCHANGE FACTOR 2, ISOFORM D"/>
    <property type="match status" value="1"/>
</dbReference>
<dbReference type="PROSITE" id="PS50081">
    <property type="entry name" value="ZF_DAG_PE_2"/>
    <property type="match status" value="1"/>
</dbReference>
<dbReference type="InterPro" id="IPR000219">
    <property type="entry name" value="DH_dom"/>
</dbReference>
<dbReference type="InterPro" id="IPR002219">
    <property type="entry name" value="PKC_DAG/PE"/>
</dbReference>
<feature type="region of interest" description="Disordered" evidence="6">
    <location>
        <begin position="418"/>
        <end position="462"/>
    </location>
</feature>
<evidence type="ECO:0000313" key="13">
    <source>
        <dbReference type="Proteomes" id="UP000070412"/>
    </source>
</evidence>
<dbReference type="GO" id="GO:0001664">
    <property type="term" value="F:G protein-coupled receptor binding"/>
    <property type="evidence" value="ECO:0007669"/>
    <property type="project" value="TreeGrafter"/>
</dbReference>
<evidence type="ECO:0000259" key="7">
    <source>
        <dbReference type="PROSITE" id="PS50003"/>
    </source>
</evidence>
<dbReference type="EnsemblMetazoa" id="SSS_1956s_mrna">
    <property type="protein sequence ID" value="KAF7496508.1"/>
    <property type="gene ID" value="SSS_1956"/>
</dbReference>
<feature type="compositionally biased region" description="Low complexity" evidence="6">
    <location>
        <begin position="451"/>
        <end position="462"/>
    </location>
</feature>
<dbReference type="InterPro" id="IPR001478">
    <property type="entry name" value="PDZ"/>
</dbReference>
<evidence type="ECO:0000259" key="9">
    <source>
        <dbReference type="PROSITE" id="PS50081"/>
    </source>
</evidence>
<accession>A0A834RKW7</accession>
<reference evidence="13" key="1">
    <citation type="journal article" date="2020" name="PLoS Negl. Trop. Dis.">
        <title>High-quality nuclear genome for Sarcoptes scabiei-A critical resource for a neglected parasite.</title>
        <authorList>
            <person name="Korhonen P.K."/>
            <person name="Gasser R.B."/>
            <person name="Ma G."/>
            <person name="Wang T."/>
            <person name="Stroehlein A.J."/>
            <person name="Young N.D."/>
            <person name="Ang C.S."/>
            <person name="Fernando D.D."/>
            <person name="Lu H.C."/>
            <person name="Taylor S."/>
            <person name="Reynolds S.L."/>
            <person name="Mofiz E."/>
            <person name="Najaraj S.H."/>
            <person name="Gowda H."/>
            <person name="Madugundu A."/>
            <person name="Renuse S."/>
            <person name="Holt D."/>
            <person name="Pandey A."/>
            <person name="Papenfuss A.T."/>
            <person name="Fischer K."/>
        </authorList>
    </citation>
    <scope>NUCLEOTIDE SEQUENCE [LARGE SCALE GENOMIC DNA]</scope>
</reference>
<dbReference type="CDD" id="cd13329">
    <property type="entry name" value="PH_RhoGEF"/>
    <property type="match status" value="1"/>
</dbReference>
<organism evidence="11">
    <name type="scientific">Sarcoptes scabiei</name>
    <name type="common">Itch mite</name>
    <name type="synonym">Acarus scabiei</name>
    <dbReference type="NCBI Taxonomy" id="52283"/>
    <lineage>
        <taxon>Eukaryota</taxon>
        <taxon>Metazoa</taxon>
        <taxon>Ecdysozoa</taxon>
        <taxon>Arthropoda</taxon>
        <taxon>Chelicerata</taxon>
        <taxon>Arachnida</taxon>
        <taxon>Acari</taxon>
        <taxon>Acariformes</taxon>
        <taxon>Sarcoptiformes</taxon>
        <taxon>Astigmata</taxon>
        <taxon>Psoroptidia</taxon>
        <taxon>Sarcoptoidea</taxon>
        <taxon>Sarcoptidae</taxon>
        <taxon>Sarcoptinae</taxon>
        <taxon>Sarcoptes</taxon>
    </lineage>
</organism>
<evidence type="ECO:0000256" key="3">
    <source>
        <dbReference type="ARBA" id="ARBA00022553"/>
    </source>
</evidence>
<dbReference type="Proteomes" id="UP000070412">
    <property type="component" value="Unassembled WGS sequence"/>
</dbReference>
<dbReference type="GO" id="GO:0007186">
    <property type="term" value="P:G protein-coupled receptor signaling pathway"/>
    <property type="evidence" value="ECO:0007669"/>
    <property type="project" value="TreeGrafter"/>
</dbReference>
<dbReference type="Gene3D" id="2.30.42.10">
    <property type="match status" value="1"/>
</dbReference>
<evidence type="ECO:0000259" key="10">
    <source>
        <dbReference type="PROSITE" id="PS50106"/>
    </source>
</evidence>
<evidence type="ECO:0000256" key="6">
    <source>
        <dbReference type="SAM" id="MobiDB-lite"/>
    </source>
</evidence>